<dbReference type="InterPro" id="IPR036291">
    <property type="entry name" value="NAD(P)-bd_dom_sf"/>
</dbReference>
<dbReference type="EMBL" id="SZQA01000002">
    <property type="protein sequence ID" value="TKK90912.1"/>
    <property type="molecule type" value="Genomic_DNA"/>
</dbReference>
<evidence type="ECO:0000313" key="5">
    <source>
        <dbReference type="Proteomes" id="UP000308705"/>
    </source>
</evidence>
<dbReference type="RefSeq" id="WP_137245645.1">
    <property type="nucleotide sequence ID" value="NZ_SZQA01000002.1"/>
</dbReference>
<dbReference type="PANTHER" id="PTHR43833:SF9">
    <property type="entry name" value="POTASSIUM CHANNEL PROTEIN YUGO-RELATED"/>
    <property type="match status" value="1"/>
</dbReference>
<dbReference type="SUPFAM" id="SSF51735">
    <property type="entry name" value="NAD(P)-binding Rossmann-fold domains"/>
    <property type="match status" value="1"/>
</dbReference>
<keyword evidence="4" id="KW-0406">Ion transport</keyword>
<dbReference type="InterPro" id="IPR013099">
    <property type="entry name" value="K_chnl_dom"/>
</dbReference>
<keyword evidence="4" id="KW-0813">Transport</keyword>
<dbReference type="PANTHER" id="PTHR43833">
    <property type="entry name" value="POTASSIUM CHANNEL PROTEIN 2-RELATED-RELATED"/>
    <property type="match status" value="1"/>
</dbReference>
<feature type="domain" description="RCK N-terminal" evidence="3">
    <location>
        <begin position="125"/>
        <end position="244"/>
    </location>
</feature>
<organism evidence="4 5">
    <name type="scientific">Herbidospora galbida</name>
    <dbReference type="NCBI Taxonomy" id="2575442"/>
    <lineage>
        <taxon>Bacteria</taxon>
        <taxon>Bacillati</taxon>
        <taxon>Actinomycetota</taxon>
        <taxon>Actinomycetes</taxon>
        <taxon>Streptosporangiales</taxon>
        <taxon>Streptosporangiaceae</taxon>
        <taxon>Herbidospora</taxon>
    </lineage>
</organism>
<name>A0A4U3MQ54_9ACTN</name>
<dbReference type="PROSITE" id="PS51201">
    <property type="entry name" value="RCK_N"/>
    <property type="match status" value="1"/>
</dbReference>
<gene>
    <name evidence="4" type="ORF">FDA94_03920</name>
</gene>
<dbReference type="Gene3D" id="3.40.50.720">
    <property type="entry name" value="NAD(P)-binding Rossmann-like Domain"/>
    <property type="match status" value="1"/>
</dbReference>
<sequence>MTDAGIRLPQEQVSPLRAVLRRLWYALAALGAVFLLVASDLDGYKDSYDGKVSLLDALYYATVTVSTTGYGDITPTSDLARLINIVLVTPLRIVFLVILVGTTLEVLTRRTREDFLTNRWRSKLTGHTVVVGYGTKGRAAVRTLLDNDRSRDSIVVIDPNGGVVHEANEDGFAGVVGDGTRSSVLRRARIETASEVIISTQRDDTTALVVLTARSLNPKATIVAAVRESENDPLVRSSGADVVITSSEAAGRMLGVATQSPAVSTIIDDFLMYGTGLDLYERPVKPGEVGGSCDQAEGMVVAVVRDGRVIPYAKVPTLMATDRLVVIHVPEE</sequence>
<feature type="transmembrane region" description="Helical" evidence="2">
    <location>
        <begin position="82"/>
        <end position="107"/>
    </location>
</feature>
<keyword evidence="2" id="KW-1133">Transmembrane helix</keyword>
<dbReference type="GO" id="GO:0034220">
    <property type="term" value="P:monoatomic ion transmembrane transport"/>
    <property type="evidence" value="ECO:0007669"/>
    <property type="project" value="UniProtKB-KW"/>
</dbReference>
<protein>
    <submittedName>
        <fullName evidence="4">Potassium channel family protein</fullName>
    </submittedName>
</protein>
<dbReference type="InterPro" id="IPR003148">
    <property type="entry name" value="RCK_N"/>
</dbReference>
<feature type="transmembrane region" description="Helical" evidence="2">
    <location>
        <begin position="23"/>
        <end position="41"/>
    </location>
</feature>
<dbReference type="GO" id="GO:0005886">
    <property type="term" value="C:plasma membrane"/>
    <property type="evidence" value="ECO:0007669"/>
    <property type="project" value="UniProtKB-SubCell"/>
</dbReference>
<dbReference type="OrthoDB" id="9799090at2"/>
<keyword evidence="5" id="KW-1185">Reference proteome</keyword>
<dbReference type="Proteomes" id="UP000308705">
    <property type="component" value="Unassembled WGS sequence"/>
</dbReference>
<dbReference type="SUPFAM" id="SSF81324">
    <property type="entry name" value="Voltage-gated potassium channels"/>
    <property type="match status" value="1"/>
</dbReference>
<dbReference type="Pfam" id="PF07885">
    <property type="entry name" value="Ion_trans_2"/>
    <property type="match status" value="1"/>
</dbReference>
<dbReference type="GO" id="GO:0006813">
    <property type="term" value="P:potassium ion transport"/>
    <property type="evidence" value="ECO:0007669"/>
    <property type="project" value="InterPro"/>
</dbReference>
<evidence type="ECO:0000256" key="1">
    <source>
        <dbReference type="ARBA" id="ARBA00004651"/>
    </source>
</evidence>
<evidence type="ECO:0000256" key="2">
    <source>
        <dbReference type="SAM" id="Phobius"/>
    </source>
</evidence>
<dbReference type="Gene3D" id="1.10.287.70">
    <property type="match status" value="1"/>
</dbReference>
<evidence type="ECO:0000313" key="4">
    <source>
        <dbReference type="EMBL" id="TKK90912.1"/>
    </source>
</evidence>
<evidence type="ECO:0000259" key="3">
    <source>
        <dbReference type="PROSITE" id="PS51201"/>
    </source>
</evidence>
<dbReference type="Pfam" id="PF02254">
    <property type="entry name" value="TrkA_N"/>
    <property type="match status" value="1"/>
</dbReference>
<dbReference type="AlphaFoldDB" id="A0A4U3MQ54"/>
<keyword evidence="4" id="KW-0407">Ion channel</keyword>
<reference evidence="4 5" key="1">
    <citation type="submission" date="2019-04" db="EMBL/GenBank/DDBJ databases">
        <title>Herbidospora sp. NEAU-GS14.nov., a novel actinomycete isolated from soil.</title>
        <authorList>
            <person name="Han L."/>
        </authorList>
    </citation>
    <scope>NUCLEOTIDE SEQUENCE [LARGE SCALE GENOMIC DNA]</scope>
    <source>
        <strain evidence="4 5">NEAU-GS14</strain>
    </source>
</reference>
<proteinExistence type="predicted"/>
<accession>A0A4U3MQ54</accession>
<keyword evidence="2" id="KW-0472">Membrane</keyword>
<dbReference type="InterPro" id="IPR050721">
    <property type="entry name" value="Trk_Ktr_HKT_K-transport"/>
</dbReference>
<comment type="caution">
    <text evidence="4">The sequence shown here is derived from an EMBL/GenBank/DDBJ whole genome shotgun (WGS) entry which is preliminary data.</text>
</comment>
<comment type="subcellular location">
    <subcellularLocation>
        <location evidence="1">Cell membrane</location>
        <topology evidence="1">Multi-pass membrane protein</topology>
    </subcellularLocation>
</comment>
<keyword evidence="2" id="KW-0812">Transmembrane</keyword>